<evidence type="ECO:0000256" key="6">
    <source>
        <dbReference type="SAM" id="MobiDB-lite"/>
    </source>
</evidence>
<reference evidence="8 9" key="1">
    <citation type="journal article" date="2024" name="Proc. Natl. Acad. Sci. U.S.A.">
        <title>The genetic regulatory architecture and epigenomic basis for age-related changes in rattlesnake venom.</title>
        <authorList>
            <person name="Hogan M.P."/>
            <person name="Holding M.L."/>
            <person name="Nystrom G.S."/>
            <person name="Colston T.J."/>
            <person name="Bartlett D.A."/>
            <person name="Mason A.J."/>
            <person name="Ellsworth S.A."/>
            <person name="Rautsaw R.M."/>
            <person name="Lawrence K.C."/>
            <person name="Strickland J.L."/>
            <person name="He B."/>
            <person name="Fraser P."/>
            <person name="Margres M.J."/>
            <person name="Gilbert D.M."/>
            <person name="Gibbs H.L."/>
            <person name="Parkinson C.L."/>
            <person name="Rokyta D.R."/>
        </authorList>
    </citation>
    <scope>NUCLEOTIDE SEQUENCE [LARGE SCALE GENOMIC DNA]</scope>
    <source>
        <strain evidence="8">DRR0105</strain>
    </source>
</reference>
<dbReference type="GO" id="GO:0086091">
    <property type="term" value="P:regulation of heart rate by cardiac conduction"/>
    <property type="evidence" value="ECO:0007669"/>
    <property type="project" value="TreeGrafter"/>
</dbReference>
<evidence type="ECO:0000256" key="2">
    <source>
        <dbReference type="ARBA" id="ARBA00005688"/>
    </source>
</evidence>
<feature type="compositionally biased region" description="Gly residues" evidence="6">
    <location>
        <begin position="86"/>
        <end position="97"/>
    </location>
</feature>
<feature type="compositionally biased region" description="Gly residues" evidence="6">
    <location>
        <begin position="203"/>
        <end position="212"/>
    </location>
</feature>
<comment type="subcellular location">
    <subcellularLocation>
        <location evidence="1">Membrane</location>
        <topology evidence="1">Single-pass membrane protein</topology>
    </subcellularLocation>
</comment>
<dbReference type="InterPro" id="IPR000369">
    <property type="entry name" value="K_chnl_KCNE"/>
</dbReference>
<keyword evidence="3 7" id="KW-0812">Transmembrane</keyword>
<organism evidence="8 9">
    <name type="scientific">Crotalus adamanteus</name>
    <name type="common">Eastern diamondback rattlesnake</name>
    <dbReference type="NCBI Taxonomy" id="8729"/>
    <lineage>
        <taxon>Eukaryota</taxon>
        <taxon>Metazoa</taxon>
        <taxon>Chordata</taxon>
        <taxon>Craniata</taxon>
        <taxon>Vertebrata</taxon>
        <taxon>Euteleostomi</taxon>
        <taxon>Lepidosauria</taxon>
        <taxon>Squamata</taxon>
        <taxon>Bifurcata</taxon>
        <taxon>Unidentata</taxon>
        <taxon>Episquamata</taxon>
        <taxon>Toxicofera</taxon>
        <taxon>Serpentes</taxon>
        <taxon>Colubroidea</taxon>
        <taxon>Viperidae</taxon>
        <taxon>Crotalinae</taxon>
        <taxon>Crotalus</taxon>
    </lineage>
</organism>
<dbReference type="GO" id="GO:1902282">
    <property type="term" value="F:voltage-gated potassium channel activity involved in ventricular cardiac muscle cell action potential repolarization"/>
    <property type="evidence" value="ECO:0007669"/>
    <property type="project" value="TreeGrafter"/>
</dbReference>
<dbReference type="GO" id="GO:0060307">
    <property type="term" value="P:regulation of ventricular cardiac muscle cell membrane repolarization"/>
    <property type="evidence" value="ECO:0007669"/>
    <property type="project" value="TreeGrafter"/>
</dbReference>
<protein>
    <submittedName>
        <fullName evidence="8">Potassium voltage-gated channel subfamily E regulatory beta subunit 5</fullName>
    </submittedName>
</protein>
<dbReference type="GO" id="GO:0015459">
    <property type="term" value="F:potassium channel regulator activity"/>
    <property type="evidence" value="ECO:0007669"/>
    <property type="project" value="TreeGrafter"/>
</dbReference>
<evidence type="ECO:0000256" key="5">
    <source>
        <dbReference type="ARBA" id="ARBA00023136"/>
    </source>
</evidence>
<dbReference type="GO" id="GO:0044325">
    <property type="term" value="F:transmembrane transporter binding"/>
    <property type="evidence" value="ECO:0007669"/>
    <property type="project" value="TreeGrafter"/>
</dbReference>
<sequence>MQYVKQPQHRPGEAKGCALPENAPPGSKRLEGRGQQLLPAREKPRLQRGLRLPPRPPPHFPGQAQPRGLPSAPGHSSGSPAFLPVPGGGAGWVGGGRARIPPKLAQVSGFPIKEQRRLREVEKAWLDPPPTPSLNRGGGRRLPRPLAKPASAAAAAFVSLPGARQARGREPRARSGAMQEPGANCSESRRLQLLLDRLWQELRGGGGGGGPGPSASPRPSARPPGEDDAYLYILLIMIFYGCLAGGLILAYTRSRKLESKHDPYHLYIESDWAAGKGVPASPGERSSSGESEPL</sequence>
<dbReference type="PANTHER" id="PTHR15282:SF7">
    <property type="entry name" value="POTASSIUM VOLTAGE-GATED CHANNEL SUBFAMILY E REGULATORY BETA SUBUNIT 5"/>
    <property type="match status" value="1"/>
</dbReference>
<feature type="transmembrane region" description="Helical" evidence="7">
    <location>
        <begin position="229"/>
        <end position="251"/>
    </location>
</feature>
<evidence type="ECO:0000313" key="9">
    <source>
        <dbReference type="Proteomes" id="UP001474421"/>
    </source>
</evidence>
<dbReference type="EMBL" id="JAOTOJ010000013">
    <property type="protein sequence ID" value="KAK9393428.1"/>
    <property type="molecule type" value="Genomic_DNA"/>
</dbReference>
<dbReference type="GO" id="GO:0097623">
    <property type="term" value="P:potassium ion export across plasma membrane"/>
    <property type="evidence" value="ECO:0007669"/>
    <property type="project" value="TreeGrafter"/>
</dbReference>
<gene>
    <name evidence="8" type="ORF">NXF25_015880</name>
</gene>
<comment type="similarity">
    <text evidence="2">Belongs to the potassium channel KCNE family.</text>
</comment>
<feature type="compositionally biased region" description="Low complexity" evidence="6">
    <location>
        <begin position="61"/>
        <end position="85"/>
    </location>
</feature>
<evidence type="ECO:0000256" key="3">
    <source>
        <dbReference type="ARBA" id="ARBA00022692"/>
    </source>
</evidence>
<dbReference type="Pfam" id="PF02060">
    <property type="entry name" value="ISK_Channel"/>
    <property type="match status" value="1"/>
</dbReference>
<name>A0AAW1AUI3_CROAD</name>
<dbReference type="GO" id="GO:0005251">
    <property type="term" value="F:delayed rectifier potassium channel activity"/>
    <property type="evidence" value="ECO:0007669"/>
    <property type="project" value="TreeGrafter"/>
</dbReference>
<keyword evidence="4 7" id="KW-1133">Transmembrane helix</keyword>
<feature type="region of interest" description="Disordered" evidence="6">
    <location>
        <begin position="274"/>
        <end position="294"/>
    </location>
</feature>
<keyword evidence="9" id="KW-1185">Reference proteome</keyword>
<comment type="caution">
    <text evidence="8">The sequence shown here is derived from an EMBL/GenBank/DDBJ whole genome shotgun (WGS) entry which is preliminary data.</text>
</comment>
<feature type="region of interest" description="Disordered" evidence="6">
    <location>
        <begin position="202"/>
        <end position="223"/>
    </location>
</feature>
<evidence type="ECO:0000256" key="4">
    <source>
        <dbReference type="ARBA" id="ARBA00022989"/>
    </source>
</evidence>
<keyword evidence="5 7" id="KW-0472">Membrane</keyword>
<evidence type="ECO:0000256" key="7">
    <source>
        <dbReference type="SAM" id="Phobius"/>
    </source>
</evidence>
<feature type="compositionally biased region" description="Low complexity" evidence="6">
    <location>
        <begin position="281"/>
        <end position="294"/>
    </location>
</feature>
<dbReference type="AlphaFoldDB" id="A0AAW1AUI3"/>
<feature type="region of interest" description="Disordered" evidence="6">
    <location>
        <begin position="121"/>
        <end position="186"/>
    </location>
</feature>
<feature type="compositionally biased region" description="Low complexity" evidence="6">
    <location>
        <begin position="144"/>
        <end position="163"/>
    </location>
</feature>
<evidence type="ECO:0000313" key="8">
    <source>
        <dbReference type="EMBL" id="KAK9393428.1"/>
    </source>
</evidence>
<evidence type="ECO:0000256" key="1">
    <source>
        <dbReference type="ARBA" id="ARBA00004167"/>
    </source>
</evidence>
<dbReference type="GO" id="GO:0008076">
    <property type="term" value="C:voltage-gated potassium channel complex"/>
    <property type="evidence" value="ECO:0007669"/>
    <property type="project" value="TreeGrafter"/>
</dbReference>
<feature type="region of interest" description="Disordered" evidence="6">
    <location>
        <begin position="1"/>
        <end position="102"/>
    </location>
</feature>
<proteinExistence type="inferred from homology"/>
<dbReference type="Proteomes" id="UP001474421">
    <property type="component" value="Unassembled WGS sequence"/>
</dbReference>
<accession>A0AAW1AUI3</accession>
<dbReference type="PANTHER" id="PTHR15282">
    <property type="entry name" value="POTASSIUM VOLTAGE-GATED CHANNEL SUBFAMILY E MEMBER 1, 3"/>
    <property type="match status" value="1"/>
</dbReference>